<dbReference type="InterPro" id="IPR005543">
    <property type="entry name" value="PASTA_dom"/>
</dbReference>
<reference evidence="16 17" key="1">
    <citation type="submission" date="2019-11" db="EMBL/GenBank/DDBJ databases">
        <title>Whole genome sequencing identifies a novel species of the genus Arsenicicoccus isolated from human blood.</title>
        <authorList>
            <person name="Jeong J.H."/>
            <person name="Kweon O.J."/>
            <person name="Kim H.R."/>
            <person name="Kim T.-H."/>
            <person name="Ha S.-M."/>
            <person name="Lee M.-K."/>
        </authorList>
    </citation>
    <scope>NUCLEOTIDE SEQUENCE [LARGE SCALE GENOMIC DNA]</scope>
    <source>
        <strain evidence="16 17">MKL-02</strain>
    </source>
</reference>
<dbReference type="GO" id="GO:0008955">
    <property type="term" value="F:peptidoglycan glycosyltransferase activity"/>
    <property type="evidence" value="ECO:0007669"/>
    <property type="project" value="UniProtKB-EC"/>
</dbReference>
<dbReference type="SUPFAM" id="SSF56601">
    <property type="entry name" value="beta-lactamase/transpeptidase-like"/>
    <property type="match status" value="1"/>
</dbReference>
<evidence type="ECO:0000313" key="16">
    <source>
        <dbReference type="EMBL" id="MTB72585.1"/>
    </source>
</evidence>
<evidence type="ECO:0000256" key="12">
    <source>
        <dbReference type="ARBA" id="ARBA00034000"/>
    </source>
</evidence>
<dbReference type="EMBL" id="WLVL01000039">
    <property type="protein sequence ID" value="MTB72585.1"/>
    <property type="molecule type" value="Genomic_DNA"/>
</dbReference>
<evidence type="ECO:0000256" key="10">
    <source>
        <dbReference type="ARBA" id="ARBA00023268"/>
    </source>
</evidence>
<keyword evidence="8" id="KW-0133">Cell shape</keyword>
<keyword evidence="17" id="KW-1185">Reference proteome</keyword>
<dbReference type="GO" id="GO:0008658">
    <property type="term" value="F:penicillin binding"/>
    <property type="evidence" value="ECO:0007669"/>
    <property type="project" value="InterPro"/>
</dbReference>
<dbReference type="Gene3D" id="3.30.10.20">
    <property type="match status" value="1"/>
</dbReference>
<dbReference type="Pfam" id="PF00905">
    <property type="entry name" value="Transpeptidase"/>
    <property type="match status" value="1"/>
</dbReference>
<dbReference type="InterPro" id="IPR012338">
    <property type="entry name" value="Beta-lactam/transpept-like"/>
</dbReference>
<protein>
    <submittedName>
        <fullName evidence="16">PASTA domain-containing protein</fullName>
    </submittedName>
</protein>
<dbReference type="GO" id="GO:0009002">
    <property type="term" value="F:serine-type D-Ala-D-Ala carboxypeptidase activity"/>
    <property type="evidence" value="ECO:0007669"/>
    <property type="project" value="UniProtKB-EC"/>
</dbReference>
<dbReference type="InterPro" id="IPR001264">
    <property type="entry name" value="Glyco_trans_51"/>
</dbReference>
<evidence type="ECO:0000256" key="3">
    <source>
        <dbReference type="ARBA" id="ARBA00022645"/>
    </source>
</evidence>
<dbReference type="Proteomes" id="UP000431092">
    <property type="component" value="Unassembled WGS sequence"/>
</dbReference>
<keyword evidence="5" id="KW-0328">Glycosyltransferase</keyword>
<dbReference type="RefSeq" id="WP_154593847.1">
    <property type="nucleotide sequence ID" value="NZ_WLVL01000039.1"/>
</dbReference>
<comment type="catalytic activity">
    <reaction evidence="12">
        <text>Preferential cleavage: (Ac)2-L-Lys-D-Ala-|-D-Ala. Also transpeptidation of peptidyl-alanyl moieties that are N-acyl substituents of D-alanine.</text>
        <dbReference type="EC" id="3.4.16.4"/>
    </reaction>
</comment>
<sequence length="792" mass="83700">MKQGRLSAIPTVMSLLAAFLAVSVVGGFLGAGLLIPATAVMGTVVKSGTEVYEALPTEFTSVVPQQQSELLASDGKTVIATLYSENRIVVPLRAISPWMQKAQVSIEDHRFYEHGGVDLEGIGSAVAGALVGGTARGASTLTQQYVKVTLEKAALDRGDTKAAKAAKAVTASRKLQELKYAAQVEKELTKEQILQNYLNLVYFGDQAYGVEAAARHYFRTTAAKLTIPQAATLAGVVQQPGANDPVHNPKAALARRNVVLEAMHRYGYIDAAQLGAAKATPLGVVRADPPKNSCAASTYPYWCNYVVNYLKTLPAFGTQPNEREGRIRRGGYRIVTTIDPDLQERAAESMGRIISPQDYPTFGSAATTIESNTGKIRAMVQSTGYSPTGKPEPGKTQVNWGADFRYGASGGFSVGSTMKLFAVIEALKQGKGEGYVIPDIRPPGTPWYPRDFQSGCTTGAGAPWKPGNAEGDDPPPGADIGIATRNSINTAFVALAADIGTCNIRNTALAMGMHNSRRAAEDGSPDGKPLSTYPPTLLLGEDASPETMAQMYAIVANRGISCPNTPLESVTDSDGNKVDLKLPGCRRVLDESIANQAAGIFQSVMTEGTGRPVQIGRPSIGKTGTDADNETWFVGATPQYATAVWAGTPDQNNGSWRSMRLHSVDGSSRYYAKAMGYLIPGPIWQGIMRAAHDGKPVVPFGQAAQPADDGRTVDIPDVRGMAVDEATTAIEGAGFRVTVGGRVASGYPRGTVARTRPTDRAPKGSTVTLRISTGVRGTPRAPASNRAAPPTP</sequence>
<evidence type="ECO:0000256" key="7">
    <source>
        <dbReference type="ARBA" id="ARBA00022801"/>
    </source>
</evidence>
<dbReference type="Pfam" id="PF00912">
    <property type="entry name" value="Transgly"/>
    <property type="match status" value="1"/>
</dbReference>
<dbReference type="GO" id="GO:0030288">
    <property type="term" value="C:outer membrane-bounded periplasmic space"/>
    <property type="evidence" value="ECO:0007669"/>
    <property type="project" value="TreeGrafter"/>
</dbReference>
<dbReference type="PROSITE" id="PS51178">
    <property type="entry name" value="PASTA"/>
    <property type="match status" value="1"/>
</dbReference>
<keyword evidence="7" id="KW-0378">Hydrolase</keyword>
<evidence type="ECO:0000256" key="14">
    <source>
        <dbReference type="SAM" id="MobiDB-lite"/>
    </source>
</evidence>
<evidence type="ECO:0000313" key="17">
    <source>
        <dbReference type="Proteomes" id="UP000431092"/>
    </source>
</evidence>
<evidence type="ECO:0000256" key="2">
    <source>
        <dbReference type="ARBA" id="ARBA00007739"/>
    </source>
</evidence>
<dbReference type="Gene3D" id="3.40.710.10">
    <property type="entry name" value="DD-peptidase/beta-lactamase superfamily"/>
    <property type="match status" value="1"/>
</dbReference>
<organism evidence="16 17">
    <name type="scientific">Arsenicicoccus cauae</name>
    <dbReference type="NCBI Taxonomy" id="2663847"/>
    <lineage>
        <taxon>Bacteria</taxon>
        <taxon>Bacillati</taxon>
        <taxon>Actinomycetota</taxon>
        <taxon>Actinomycetes</taxon>
        <taxon>Micrococcales</taxon>
        <taxon>Intrasporangiaceae</taxon>
        <taxon>Arsenicicoccus</taxon>
    </lineage>
</organism>
<dbReference type="InterPro" id="IPR050396">
    <property type="entry name" value="Glycosyltr_51/Transpeptidase"/>
</dbReference>
<evidence type="ECO:0000256" key="9">
    <source>
        <dbReference type="ARBA" id="ARBA00022984"/>
    </source>
</evidence>
<dbReference type="SMART" id="SM00740">
    <property type="entry name" value="PASTA"/>
    <property type="match status" value="1"/>
</dbReference>
<keyword evidence="9" id="KW-0573">Peptidoglycan synthesis</keyword>
<feature type="domain" description="PASTA" evidence="15">
    <location>
        <begin position="709"/>
        <end position="773"/>
    </location>
</feature>
<keyword evidence="10" id="KW-0511">Multifunctional enzyme</keyword>
<keyword evidence="6" id="KW-0808">Transferase</keyword>
<evidence type="ECO:0000256" key="5">
    <source>
        <dbReference type="ARBA" id="ARBA00022676"/>
    </source>
</evidence>
<dbReference type="Pfam" id="PF03793">
    <property type="entry name" value="PASTA"/>
    <property type="match status" value="1"/>
</dbReference>
<evidence type="ECO:0000256" key="1">
    <source>
        <dbReference type="ARBA" id="ARBA00007090"/>
    </source>
</evidence>
<dbReference type="CDD" id="cd06577">
    <property type="entry name" value="PASTA_pknB"/>
    <property type="match status" value="1"/>
</dbReference>
<dbReference type="SUPFAM" id="SSF53955">
    <property type="entry name" value="Lysozyme-like"/>
    <property type="match status" value="1"/>
</dbReference>
<feature type="region of interest" description="Disordered" evidence="14">
    <location>
        <begin position="771"/>
        <end position="792"/>
    </location>
</feature>
<dbReference type="GO" id="GO:0008360">
    <property type="term" value="P:regulation of cell shape"/>
    <property type="evidence" value="ECO:0007669"/>
    <property type="project" value="UniProtKB-KW"/>
</dbReference>
<dbReference type="PANTHER" id="PTHR32282:SF33">
    <property type="entry name" value="PEPTIDOGLYCAN GLYCOSYLTRANSFERASE"/>
    <property type="match status" value="1"/>
</dbReference>
<keyword evidence="3" id="KW-0121">Carboxypeptidase</keyword>
<evidence type="ECO:0000256" key="13">
    <source>
        <dbReference type="ARBA" id="ARBA00049902"/>
    </source>
</evidence>
<dbReference type="FunFam" id="1.10.3810.10:FF:000001">
    <property type="entry name" value="Penicillin-binding protein 1A"/>
    <property type="match status" value="1"/>
</dbReference>
<comment type="catalytic activity">
    <reaction evidence="13">
        <text>[GlcNAc-(1-&gt;4)-Mur2Ac(oyl-L-Ala-gamma-D-Glu-L-Lys-D-Ala-D-Ala)](n)-di-trans,octa-cis-undecaprenyl diphosphate + beta-D-GlcNAc-(1-&gt;4)-Mur2Ac(oyl-L-Ala-gamma-D-Glu-L-Lys-D-Ala-D-Ala)-di-trans,octa-cis-undecaprenyl diphosphate = [GlcNAc-(1-&gt;4)-Mur2Ac(oyl-L-Ala-gamma-D-Glu-L-Lys-D-Ala-D-Ala)](n+1)-di-trans,octa-cis-undecaprenyl diphosphate + di-trans,octa-cis-undecaprenyl diphosphate + H(+)</text>
        <dbReference type="Rhea" id="RHEA:23708"/>
        <dbReference type="Rhea" id="RHEA-COMP:9602"/>
        <dbReference type="Rhea" id="RHEA-COMP:9603"/>
        <dbReference type="ChEBI" id="CHEBI:15378"/>
        <dbReference type="ChEBI" id="CHEBI:58405"/>
        <dbReference type="ChEBI" id="CHEBI:60033"/>
        <dbReference type="ChEBI" id="CHEBI:78435"/>
        <dbReference type="EC" id="2.4.99.28"/>
    </reaction>
</comment>
<dbReference type="PANTHER" id="PTHR32282">
    <property type="entry name" value="BINDING PROTEIN TRANSPEPTIDASE, PUTATIVE-RELATED"/>
    <property type="match status" value="1"/>
</dbReference>
<comment type="similarity">
    <text evidence="1">In the C-terminal section; belongs to the transpeptidase family.</text>
</comment>
<evidence type="ECO:0000256" key="6">
    <source>
        <dbReference type="ARBA" id="ARBA00022679"/>
    </source>
</evidence>
<evidence type="ECO:0000256" key="8">
    <source>
        <dbReference type="ARBA" id="ARBA00022960"/>
    </source>
</evidence>
<proteinExistence type="inferred from homology"/>
<name>A0A6I3ILL0_9MICO</name>
<dbReference type="GO" id="GO:0009252">
    <property type="term" value="P:peptidoglycan biosynthetic process"/>
    <property type="evidence" value="ECO:0007669"/>
    <property type="project" value="UniProtKB-KW"/>
</dbReference>
<dbReference type="InterPro" id="IPR001460">
    <property type="entry name" value="PCN-bd_Tpept"/>
</dbReference>
<evidence type="ECO:0000259" key="15">
    <source>
        <dbReference type="PROSITE" id="PS51178"/>
    </source>
</evidence>
<dbReference type="GO" id="GO:0071555">
    <property type="term" value="P:cell wall organization"/>
    <property type="evidence" value="ECO:0007669"/>
    <property type="project" value="UniProtKB-KW"/>
</dbReference>
<keyword evidence="4" id="KW-0645">Protease</keyword>
<accession>A0A6I3ILL0</accession>
<comment type="similarity">
    <text evidence="2">In the N-terminal section; belongs to the glycosyltransferase 51 family.</text>
</comment>
<dbReference type="Gene3D" id="1.10.3810.10">
    <property type="entry name" value="Biosynthetic peptidoglycan transglycosylase-like"/>
    <property type="match status" value="1"/>
</dbReference>
<dbReference type="AlphaFoldDB" id="A0A6I3ILL0"/>
<dbReference type="InterPro" id="IPR036950">
    <property type="entry name" value="PBP_transglycosylase"/>
</dbReference>
<feature type="compositionally biased region" description="Low complexity" evidence="14">
    <location>
        <begin position="778"/>
        <end position="792"/>
    </location>
</feature>
<dbReference type="InterPro" id="IPR023346">
    <property type="entry name" value="Lysozyme-like_dom_sf"/>
</dbReference>
<evidence type="ECO:0000256" key="11">
    <source>
        <dbReference type="ARBA" id="ARBA00023316"/>
    </source>
</evidence>
<comment type="caution">
    <text evidence="16">The sequence shown here is derived from an EMBL/GenBank/DDBJ whole genome shotgun (WGS) entry which is preliminary data.</text>
</comment>
<evidence type="ECO:0000256" key="4">
    <source>
        <dbReference type="ARBA" id="ARBA00022670"/>
    </source>
</evidence>
<dbReference type="GO" id="GO:0006508">
    <property type="term" value="P:proteolysis"/>
    <property type="evidence" value="ECO:0007669"/>
    <property type="project" value="UniProtKB-KW"/>
</dbReference>
<gene>
    <name evidence="16" type="ORF">GGG17_11510</name>
</gene>
<keyword evidence="11" id="KW-0961">Cell wall biogenesis/degradation</keyword>